<feature type="DNA-binding region" description="H-T-H motif" evidence="2">
    <location>
        <begin position="27"/>
        <end position="46"/>
    </location>
</feature>
<dbReference type="Pfam" id="PF00440">
    <property type="entry name" value="TetR_N"/>
    <property type="match status" value="1"/>
</dbReference>
<dbReference type="PRINTS" id="PR00455">
    <property type="entry name" value="HTHTETR"/>
</dbReference>
<dbReference type="InterPro" id="IPR050109">
    <property type="entry name" value="HTH-type_TetR-like_transc_reg"/>
</dbReference>
<proteinExistence type="predicted"/>
<evidence type="ECO:0000256" key="1">
    <source>
        <dbReference type="ARBA" id="ARBA00023125"/>
    </source>
</evidence>
<keyword evidence="1 2" id="KW-0238">DNA-binding</keyword>
<reference evidence="5" key="1">
    <citation type="journal article" date="2019" name="Int. J. Syst. Evol. Microbiol.">
        <title>The Global Catalogue of Microorganisms (GCM) 10K type strain sequencing project: providing services to taxonomists for standard genome sequencing and annotation.</title>
        <authorList>
            <consortium name="The Broad Institute Genomics Platform"/>
            <consortium name="The Broad Institute Genome Sequencing Center for Infectious Disease"/>
            <person name="Wu L."/>
            <person name="Ma J."/>
        </authorList>
    </citation>
    <scope>NUCLEOTIDE SEQUENCE [LARGE SCALE GENOMIC DNA]</scope>
    <source>
        <strain evidence="5">KACC 12649</strain>
    </source>
</reference>
<dbReference type="InterPro" id="IPR039536">
    <property type="entry name" value="TetR_C_Proteobacteria"/>
</dbReference>
<dbReference type="InterPro" id="IPR001647">
    <property type="entry name" value="HTH_TetR"/>
</dbReference>
<dbReference type="Proteomes" id="UP001596050">
    <property type="component" value="Unassembled WGS sequence"/>
</dbReference>
<evidence type="ECO:0000259" key="3">
    <source>
        <dbReference type="PROSITE" id="PS50977"/>
    </source>
</evidence>
<accession>A0ABW0LBI1</accession>
<dbReference type="PROSITE" id="PS50977">
    <property type="entry name" value="HTH_TETR_2"/>
    <property type="match status" value="1"/>
</dbReference>
<organism evidence="4 5">
    <name type="scientific">Massilia niabensis</name>
    <dbReference type="NCBI Taxonomy" id="544910"/>
    <lineage>
        <taxon>Bacteria</taxon>
        <taxon>Pseudomonadati</taxon>
        <taxon>Pseudomonadota</taxon>
        <taxon>Betaproteobacteria</taxon>
        <taxon>Burkholderiales</taxon>
        <taxon>Oxalobacteraceae</taxon>
        <taxon>Telluria group</taxon>
        <taxon>Massilia</taxon>
    </lineage>
</organism>
<gene>
    <name evidence="4" type="ORF">ACFPN5_23225</name>
</gene>
<dbReference type="SUPFAM" id="SSF48498">
    <property type="entry name" value="Tetracyclin repressor-like, C-terminal domain"/>
    <property type="match status" value="1"/>
</dbReference>
<dbReference type="SUPFAM" id="SSF46689">
    <property type="entry name" value="Homeodomain-like"/>
    <property type="match status" value="1"/>
</dbReference>
<dbReference type="PANTHER" id="PTHR30055:SF119">
    <property type="entry name" value="NALC"/>
    <property type="match status" value="1"/>
</dbReference>
<dbReference type="EMBL" id="JBHSMU010000018">
    <property type="protein sequence ID" value="MFC5462730.1"/>
    <property type="molecule type" value="Genomic_DNA"/>
</dbReference>
<dbReference type="Gene3D" id="1.10.357.10">
    <property type="entry name" value="Tetracycline Repressor, domain 2"/>
    <property type="match status" value="1"/>
</dbReference>
<dbReference type="RefSeq" id="WP_379786220.1">
    <property type="nucleotide sequence ID" value="NZ_JBHSMU010000018.1"/>
</dbReference>
<evidence type="ECO:0000313" key="4">
    <source>
        <dbReference type="EMBL" id="MFC5462730.1"/>
    </source>
</evidence>
<dbReference type="PANTHER" id="PTHR30055">
    <property type="entry name" value="HTH-TYPE TRANSCRIPTIONAL REGULATOR RUTR"/>
    <property type="match status" value="1"/>
</dbReference>
<evidence type="ECO:0000313" key="5">
    <source>
        <dbReference type="Proteomes" id="UP001596050"/>
    </source>
</evidence>
<protein>
    <submittedName>
        <fullName evidence="4">TetR/AcrR family transcriptional regulator</fullName>
    </submittedName>
</protein>
<dbReference type="Pfam" id="PF14246">
    <property type="entry name" value="TetR_C_7"/>
    <property type="match status" value="1"/>
</dbReference>
<name>A0ABW0LBI1_9BURK</name>
<dbReference type="InterPro" id="IPR009057">
    <property type="entry name" value="Homeodomain-like_sf"/>
</dbReference>
<dbReference type="InterPro" id="IPR036271">
    <property type="entry name" value="Tet_transcr_reg_TetR-rel_C_sf"/>
</dbReference>
<evidence type="ECO:0000256" key="2">
    <source>
        <dbReference type="PROSITE-ProRule" id="PRU00335"/>
    </source>
</evidence>
<keyword evidence="5" id="KW-1185">Reference proteome</keyword>
<feature type="domain" description="HTH tetR-type" evidence="3">
    <location>
        <begin position="4"/>
        <end position="64"/>
    </location>
</feature>
<sequence length="207" mass="22560">MKKSERREAILAAALEVFAESGYDRASMSDICARVGYSKATLYNYFASKEALFLDLVGPATQAGLDAVHDTLAAPAPDLNAALEHFARTYLAHSFSPRVALLRRLLVSQAGRPGFEGGHYDLGAARTMALLTRFLRSQMDAGRLREADPARAALHLKSLLEAEWSRRYLFEAPPAPTPEQIERTTASALSVFMAAYGLPGTATLEKE</sequence>
<comment type="caution">
    <text evidence="4">The sequence shown here is derived from an EMBL/GenBank/DDBJ whole genome shotgun (WGS) entry which is preliminary data.</text>
</comment>